<dbReference type="AlphaFoldDB" id="A0A023FN03"/>
<dbReference type="GO" id="GO:0003735">
    <property type="term" value="F:structural constituent of ribosome"/>
    <property type="evidence" value="ECO:0007669"/>
    <property type="project" value="TreeGrafter"/>
</dbReference>
<reference evidence="1" key="1">
    <citation type="submission" date="2014-03" db="EMBL/GenBank/DDBJ databases">
        <title>The sialotranscriptome of Amblyomma triste, Amblyomma parvum and Amblyomma cajennense ticks, uncovered by 454-based RNA-seq.</title>
        <authorList>
            <person name="Garcia G.R."/>
            <person name="Gardinassi L.G."/>
            <person name="Ribeiro J.M."/>
            <person name="Anatriello E."/>
            <person name="Ferreira B.R."/>
            <person name="Moreira H.N."/>
            <person name="Mafra C."/>
            <person name="Olegario M.M."/>
            <person name="Szabo P.J."/>
            <person name="Miranda-Santos I.K."/>
            <person name="Maruyama S.R."/>
        </authorList>
    </citation>
    <scope>NUCLEOTIDE SEQUENCE</scope>
    <source>
        <strain evidence="1">Uberlandia</strain>
        <tissue evidence="1">Salivary glands</tissue>
    </source>
</reference>
<accession>A0A023FN03</accession>
<sequence length="120" mass="14386">MRLTEALFGVFKRRGFGGPRFHFVKHIPGKITTGKHRIVPEVTPKYKMDLWKKLAIEEKTMMYLSQPYLTTEEEKHMPKEFIRCRLRTYREAPRNQRRPLKSLFAADLLSHINVAREWEE</sequence>
<dbReference type="PANTHER" id="PTHR14520">
    <property type="entry name" value="MITOCHONDRIAL RIBOSOMAL PROTEIN 63"/>
    <property type="match status" value="1"/>
</dbReference>
<dbReference type="GO" id="GO:0005761">
    <property type="term" value="C:mitochondrial ribosome"/>
    <property type="evidence" value="ECO:0007669"/>
    <property type="project" value="InterPro"/>
</dbReference>
<dbReference type="EMBL" id="GBBK01001346">
    <property type="protein sequence ID" value="JAC23136.1"/>
    <property type="molecule type" value="mRNA"/>
</dbReference>
<protein>
    <recommendedName>
        <fullName evidence="2">Ribosomal protein 63 mitochondrial</fullName>
    </recommendedName>
</protein>
<name>A0A023FN03_AMBCJ</name>
<evidence type="ECO:0000313" key="1">
    <source>
        <dbReference type="EMBL" id="JAC23136.1"/>
    </source>
</evidence>
<evidence type="ECO:0008006" key="2">
    <source>
        <dbReference type="Google" id="ProtNLM"/>
    </source>
</evidence>
<organism evidence="1">
    <name type="scientific">Amblyomma cajennense</name>
    <name type="common">Cayenne tick</name>
    <name type="synonym">Acarus cajennensis</name>
    <dbReference type="NCBI Taxonomy" id="34607"/>
    <lineage>
        <taxon>Eukaryota</taxon>
        <taxon>Metazoa</taxon>
        <taxon>Ecdysozoa</taxon>
        <taxon>Arthropoda</taxon>
        <taxon>Chelicerata</taxon>
        <taxon>Arachnida</taxon>
        <taxon>Acari</taxon>
        <taxon>Parasitiformes</taxon>
        <taxon>Ixodida</taxon>
        <taxon>Ixodoidea</taxon>
        <taxon>Ixodidae</taxon>
        <taxon>Amblyomminae</taxon>
        <taxon>Amblyomma</taxon>
    </lineage>
</organism>
<dbReference type="PANTHER" id="PTHR14520:SF4">
    <property type="entry name" value="LARGE RIBOSOMAL SUBUNIT PROTEIN ML63"/>
    <property type="match status" value="1"/>
</dbReference>
<dbReference type="GO" id="GO:0032543">
    <property type="term" value="P:mitochondrial translation"/>
    <property type="evidence" value="ECO:0007669"/>
    <property type="project" value="TreeGrafter"/>
</dbReference>
<proteinExistence type="evidence at transcript level"/>
<dbReference type="Pfam" id="PF14978">
    <property type="entry name" value="MRP-63"/>
    <property type="match status" value="1"/>
</dbReference>
<dbReference type="InterPro" id="IPR016576">
    <property type="entry name" value="Ribosomal_mL63"/>
</dbReference>